<organism evidence="2 3">
    <name type="scientific">Paraconexibacter algicola</name>
    <dbReference type="NCBI Taxonomy" id="2133960"/>
    <lineage>
        <taxon>Bacteria</taxon>
        <taxon>Bacillati</taxon>
        <taxon>Actinomycetota</taxon>
        <taxon>Thermoleophilia</taxon>
        <taxon>Solirubrobacterales</taxon>
        <taxon>Paraconexibacteraceae</taxon>
        <taxon>Paraconexibacter</taxon>
    </lineage>
</organism>
<evidence type="ECO:0000256" key="1">
    <source>
        <dbReference type="SAM" id="Phobius"/>
    </source>
</evidence>
<dbReference type="Proteomes" id="UP000240739">
    <property type="component" value="Unassembled WGS sequence"/>
</dbReference>
<proteinExistence type="predicted"/>
<reference evidence="2 3" key="1">
    <citation type="submission" date="2018-03" db="EMBL/GenBank/DDBJ databases">
        <title>Aquarubrobacter algicola gen. nov., sp. nov., a novel actinobacterium isolated from shallow eutrophic lake during the end of cyanobacterial harmful algal blooms.</title>
        <authorList>
            <person name="Chun S.J."/>
        </authorList>
    </citation>
    <scope>NUCLEOTIDE SEQUENCE [LARGE SCALE GENOMIC DNA]</scope>
    <source>
        <strain evidence="2 3">Seoho-28</strain>
    </source>
</reference>
<keyword evidence="3" id="KW-1185">Reference proteome</keyword>
<dbReference type="OrthoDB" id="5186135at2"/>
<sequence>MSTPDRRPVRSPRDELVDQTPVGGIYLRRLVRAQLTLSLVSLVAFGGLLGALPIALYVVPSLSSAAVLGVPWAIVLLGPPVFLVLLGVGWLYARRADALDEAFRDLVHDDRP</sequence>
<accession>A0A2T4UHG5</accession>
<protein>
    <recommendedName>
        <fullName evidence="4">DUF485 domain-containing protein</fullName>
    </recommendedName>
</protein>
<dbReference type="AlphaFoldDB" id="A0A2T4UHG5"/>
<keyword evidence="1" id="KW-0812">Transmembrane</keyword>
<name>A0A2T4UHG5_9ACTN</name>
<keyword evidence="1" id="KW-0472">Membrane</keyword>
<keyword evidence="1" id="KW-1133">Transmembrane helix</keyword>
<feature type="transmembrane region" description="Helical" evidence="1">
    <location>
        <begin position="35"/>
        <end position="58"/>
    </location>
</feature>
<gene>
    <name evidence="2" type="ORF">C7Y72_02770</name>
</gene>
<comment type="caution">
    <text evidence="2">The sequence shown here is derived from an EMBL/GenBank/DDBJ whole genome shotgun (WGS) entry which is preliminary data.</text>
</comment>
<dbReference type="RefSeq" id="WP_107567086.1">
    <property type="nucleotide sequence ID" value="NZ_PYYB01000001.1"/>
</dbReference>
<feature type="transmembrane region" description="Helical" evidence="1">
    <location>
        <begin position="70"/>
        <end position="93"/>
    </location>
</feature>
<dbReference type="EMBL" id="PYYB01000001">
    <property type="protein sequence ID" value="PTL58649.1"/>
    <property type="molecule type" value="Genomic_DNA"/>
</dbReference>
<evidence type="ECO:0000313" key="2">
    <source>
        <dbReference type="EMBL" id="PTL58649.1"/>
    </source>
</evidence>
<evidence type="ECO:0008006" key="4">
    <source>
        <dbReference type="Google" id="ProtNLM"/>
    </source>
</evidence>
<evidence type="ECO:0000313" key="3">
    <source>
        <dbReference type="Proteomes" id="UP000240739"/>
    </source>
</evidence>